<dbReference type="AlphaFoldDB" id="A0A4R0RTI0"/>
<feature type="compositionally biased region" description="Basic and acidic residues" evidence="1">
    <location>
        <begin position="20"/>
        <end position="30"/>
    </location>
</feature>
<sequence length="475" mass="53152">MASRRPSALDGPMTGVGSRRASELSSRRPSIDPSKLVPMDKFSVSSIPEPPPSFSSSPPVHSHYKTYSFVPPVAMTLLVHDFNVVFVGAGNIMFGSDEGPWNHSFRFEHKLGPRLKVVALIDPAVDRATAVLAKKCETFVRSAYENTRVFRTLDDFVKNLSKKDTPRAFVIGSPPMYRGTTQPGRDIELQILKHFPGIALFVEKPVATGPSNEIEEGFKVAKTINDNATICSVGYMLRYLKAVQMMKQIIDENNLTVMTTIARYACAYEAIAKPDWWNKSKSAGPIIEQGTHFCDLSRYFGGEVDISTVVAHSLEWDENAGHLSKLNVDETAIPPEDRIPRVTSATWKYESGAVGNFIHVVALQGHDYSCELEVYADGYQLKLVNPYVQPVLYVRKPGNDHEEVHKFPDDDPFFSEISVWIDNIEDIEEDPDTAQILCSYEDACRSYQLTWAIREASERSRDEHRKAKKATTPTA</sequence>
<evidence type="ECO:0000313" key="4">
    <source>
        <dbReference type="EMBL" id="TCD68899.1"/>
    </source>
</evidence>
<dbReference type="InterPro" id="IPR000683">
    <property type="entry name" value="Gfo/Idh/MocA-like_OxRdtase_N"/>
</dbReference>
<accession>A0A4R0RTI0</accession>
<dbReference type="Proteomes" id="UP000292702">
    <property type="component" value="Unassembled WGS sequence"/>
</dbReference>
<dbReference type="InterPro" id="IPR036291">
    <property type="entry name" value="NAD(P)-bd_dom_sf"/>
</dbReference>
<evidence type="ECO:0000259" key="2">
    <source>
        <dbReference type="Pfam" id="PF01408"/>
    </source>
</evidence>
<dbReference type="Pfam" id="PF01408">
    <property type="entry name" value="GFO_IDH_MocA"/>
    <property type="match status" value="1"/>
</dbReference>
<dbReference type="InterPro" id="IPR052515">
    <property type="entry name" value="Gfo/Idh/MocA_Oxidoreductase"/>
</dbReference>
<evidence type="ECO:0000259" key="3">
    <source>
        <dbReference type="Pfam" id="PF08635"/>
    </source>
</evidence>
<name>A0A4R0RTI0_9APHY</name>
<comment type="caution">
    <text evidence="4">The sequence shown here is derived from an EMBL/GenBank/DDBJ whole genome shotgun (WGS) entry which is preliminary data.</text>
</comment>
<feature type="region of interest" description="Disordered" evidence="1">
    <location>
        <begin position="1"/>
        <end position="42"/>
    </location>
</feature>
<protein>
    <recommendedName>
        <fullName evidence="6">NAD binding dehydrogenase</fullName>
    </recommendedName>
</protein>
<dbReference type="PANTHER" id="PTHR43249">
    <property type="entry name" value="UDP-N-ACETYL-2-AMINO-2-DEOXY-D-GLUCURONATE OXIDASE"/>
    <property type="match status" value="1"/>
</dbReference>
<evidence type="ECO:0000313" key="5">
    <source>
        <dbReference type="Proteomes" id="UP000292702"/>
    </source>
</evidence>
<feature type="domain" description="Gfo/Idh/MocA-like oxidoreductase N-terminal" evidence="2">
    <location>
        <begin position="82"/>
        <end position="235"/>
    </location>
</feature>
<dbReference type="InterPro" id="IPR013944">
    <property type="entry name" value="OxRdtase_put_C"/>
</dbReference>
<dbReference type="SUPFAM" id="SSF51735">
    <property type="entry name" value="NAD(P)-binding Rossmann-fold domains"/>
    <property type="match status" value="1"/>
</dbReference>
<dbReference type="Pfam" id="PF08635">
    <property type="entry name" value="ox_reductase_C"/>
    <property type="match status" value="1"/>
</dbReference>
<dbReference type="PANTHER" id="PTHR43249:SF1">
    <property type="entry name" value="D-GLUCOSIDE 3-DEHYDROGENASE"/>
    <property type="match status" value="1"/>
</dbReference>
<dbReference type="Gene3D" id="3.30.360.10">
    <property type="entry name" value="Dihydrodipicolinate Reductase, domain 2"/>
    <property type="match status" value="1"/>
</dbReference>
<dbReference type="EMBL" id="RWJN01000054">
    <property type="protein sequence ID" value="TCD68899.1"/>
    <property type="molecule type" value="Genomic_DNA"/>
</dbReference>
<keyword evidence="5" id="KW-1185">Reference proteome</keyword>
<dbReference type="Gene3D" id="3.40.50.720">
    <property type="entry name" value="NAD(P)-binding Rossmann-like Domain"/>
    <property type="match status" value="1"/>
</dbReference>
<feature type="domain" description="Oxidoreductase putative C-terminal" evidence="3">
    <location>
        <begin position="238"/>
        <end position="379"/>
    </location>
</feature>
<dbReference type="OrthoDB" id="10250282at2759"/>
<organism evidence="4 5">
    <name type="scientific">Steccherinum ochraceum</name>
    <dbReference type="NCBI Taxonomy" id="92696"/>
    <lineage>
        <taxon>Eukaryota</taxon>
        <taxon>Fungi</taxon>
        <taxon>Dikarya</taxon>
        <taxon>Basidiomycota</taxon>
        <taxon>Agaricomycotina</taxon>
        <taxon>Agaricomycetes</taxon>
        <taxon>Polyporales</taxon>
        <taxon>Steccherinaceae</taxon>
        <taxon>Steccherinum</taxon>
    </lineage>
</organism>
<dbReference type="SUPFAM" id="SSF55347">
    <property type="entry name" value="Glyceraldehyde-3-phosphate dehydrogenase-like, C-terminal domain"/>
    <property type="match status" value="1"/>
</dbReference>
<dbReference type="STRING" id="92696.A0A4R0RTI0"/>
<evidence type="ECO:0000256" key="1">
    <source>
        <dbReference type="SAM" id="MobiDB-lite"/>
    </source>
</evidence>
<reference evidence="4 5" key="1">
    <citation type="submission" date="2018-11" db="EMBL/GenBank/DDBJ databases">
        <title>Genome assembly of Steccherinum ochraceum LE-BIN_3174, the white-rot fungus of the Steccherinaceae family (The Residual Polyporoid clade, Polyporales, Basidiomycota).</title>
        <authorList>
            <person name="Fedorova T.V."/>
            <person name="Glazunova O.A."/>
            <person name="Landesman E.O."/>
            <person name="Moiseenko K.V."/>
            <person name="Psurtseva N.V."/>
            <person name="Savinova O.S."/>
            <person name="Shakhova N.V."/>
            <person name="Tyazhelova T.V."/>
            <person name="Vasina D.V."/>
        </authorList>
    </citation>
    <scope>NUCLEOTIDE SEQUENCE [LARGE SCALE GENOMIC DNA]</scope>
    <source>
        <strain evidence="4 5">LE-BIN_3174</strain>
    </source>
</reference>
<dbReference type="GO" id="GO:0000166">
    <property type="term" value="F:nucleotide binding"/>
    <property type="evidence" value="ECO:0007669"/>
    <property type="project" value="InterPro"/>
</dbReference>
<gene>
    <name evidence="4" type="ORF">EIP91_009449</name>
</gene>
<evidence type="ECO:0008006" key="6">
    <source>
        <dbReference type="Google" id="ProtNLM"/>
    </source>
</evidence>
<proteinExistence type="predicted"/>